<evidence type="ECO:0000256" key="5">
    <source>
        <dbReference type="RuleBase" id="RU367022"/>
    </source>
</evidence>
<evidence type="ECO:0000256" key="1">
    <source>
        <dbReference type="ARBA" id="ARBA00004141"/>
    </source>
</evidence>
<reference evidence="6" key="1">
    <citation type="submission" date="2023-03" db="EMBL/GenBank/DDBJ databases">
        <title>Massive genome expansion in bonnet fungi (Mycena s.s.) driven by repeated elements and novel gene families across ecological guilds.</title>
        <authorList>
            <consortium name="Lawrence Berkeley National Laboratory"/>
            <person name="Harder C.B."/>
            <person name="Miyauchi S."/>
            <person name="Viragh M."/>
            <person name="Kuo A."/>
            <person name="Thoen E."/>
            <person name="Andreopoulos B."/>
            <person name="Lu D."/>
            <person name="Skrede I."/>
            <person name="Drula E."/>
            <person name="Henrissat B."/>
            <person name="Morin E."/>
            <person name="Kohler A."/>
            <person name="Barry K."/>
            <person name="LaButti K."/>
            <person name="Morin E."/>
            <person name="Salamov A."/>
            <person name="Lipzen A."/>
            <person name="Mereny Z."/>
            <person name="Hegedus B."/>
            <person name="Baldrian P."/>
            <person name="Stursova M."/>
            <person name="Weitz H."/>
            <person name="Taylor A."/>
            <person name="Grigoriev I.V."/>
            <person name="Nagy L.G."/>
            <person name="Martin F."/>
            <person name="Kauserud H."/>
        </authorList>
    </citation>
    <scope>NUCLEOTIDE SEQUENCE</scope>
    <source>
        <strain evidence="6">9144</strain>
    </source>
</reference>
<dbReference type="GO" id="GO:0005375">
    <property type="term" value="F:copper ion transmembrane transporter activity"/>
    <property type="evidence" value="ECO:0007669"/>
    <property type="project" value="UniProtKB-UniRule"/>
</dbReference>
<keyword evidence="5" id="KW-0406">Ion transport</keyword>
<evidence type="ECO:0000256" key="3">
    <source>
        <dbReference type="ARBA" id="ARBA00022989"/>
    </source>
</evidence>
<dbReference type="EMBL" id="JARJCW010000012">
    <property type="protein sequence ID" value="KAJ7218437.1"/>
    <property type="molecule type" value="Genomic_DNA"/>
</dbReference>
<accession>A0AAD6VPM1</accession>
<keyword evidence="5" id="KW-0187">Copper transport</keyword>
<evidence type="ECO:0000256" key="4">
    <source>
        <dbReference type="ARBA" id="ARBA00023136"/>
    </source>
</evidence>
<keyword evidence="7" id="KW-1185">Reference proteome</keyword>
<keyword evidence="5" id="KW-0186">Copper</keyword>
<evidence type="ECO:0000256" key="2">
    <source>
        <dbReference type="ARBA" id="ARBA00022692"/>
    </source>
</evidence>
<organism evidence="6 7">
    <name type="scientific">Mycena pura</name>
    <dbReference type="NCBI Taxonomy" id="153505"/>
    <lineage>
        <taxon>Eukaryota</taxon>
        <taxon>Fungi</taxon>
        <taxon>Dikarya</taxon>
        <taxon>Basidiomycota</taxon>
        <taxon>Agaricomycotina</taxon>
        <taxon>Agaricomycetes</taxon>
        <taxon>Agaricomycetidae</taxon>
        <taxon>Agaricales</taxon>
        <taxon>Marasmiineae</taxon>
        <taxon>Mycenaceae</taxon>
        <taxon>Mycena</taxon>
    </lineage>
</organism>
<keyword evidence="5" id="KW-0813">Transport</keyword>
<feature type="transmembrane region" description="Helical" evidence="5">
    <location>
        <begin position="36"/>
        <end position="61"/>
    </location>
</feature>
<comment type="caution">
    <text evidence="6">The sequence shown here is derived from an EMBL/GenBank/DDBJ whole genome shotgun (WGS) entry which is preliminary data.</text>
</comment>
<gene>
    <name evidence="6" type="ORF">GGX14DRAFT_436997</name>
</gene>
<proteinExistence type="inferred from homology"/>
<comment type="similarity">
    <text evidence="5">Belongs to the copper transporter (Ctr) (TC 1.A.56) family. SLC31A subfamily.</text>
</comment>
<keyword evidence="4 5" id="KW-0472">Membrane</keyword>
<sequence>MDSMNMTDPTSTGMPSHDGMGSMMMKTYLHFTPDTVLFASIAPSSAGAIFATCLLFFFISIGDRYLRAVTRGSERRFAQRAKQPSADYHFADAADASSDSRAPLKTPASEAAPFILSNELRRGFFAGLQTTLHYLLMLVVMTFNASYIISVILGVVVGETVFGRLNL</sequence>
<dbReference type="Pfam" id="PF04145">
    <property type="entry name" value="Ctr"/>
    <property type="match status" value="1"/>
</dbReference>
<dbReference type="GO" id="GO:0005886">
    <property type="term" value="C:plasma membrane"/>
    <property type="evidence" value="ECO:0007669"/>
    <property type="project" value="TreeGrafter"/>
</dbReference>
<name>A0AAD6VPM1_9AGAR</name>
<dbReference type="AlphaFoldDB" id="A0AAD6VPM1"/>
<comment type="subcellular location">
    <subcellularLocation>
        <location evidence="1 5">Membrane</location>
        <topology evidence="1 5">Multi-pass membrane protein</topology>
    </subcellularLocation>
</comment>
<keyword evidence="3 5" id="KW-1133">Transmembrane helix</keyword>
<dbReference type="PANTHER" id="PTHR12483">
    <property type="entry name" value="SOLUTE CARRIER FAMILY 31 COPPER TRANSPORTERS"/>
    <property type="match status" value="1"/>
</dbReference>
<evidence type="ECO:0000313" key="7">
    <source>
        <dbReference type="Proteomes" id="UP001219525"/>
    </source>
</evidence>
<protein>
    <recommendedName>
        <fullName evidence="5">Copper transport protein</fullName>
    </recommendedName>
</protein>
<dbReference type="InterPro" id="IPR007274">
    <property type="entry name" value="Cop_transporter"/>
</dbReference>
<keyword evidence="2 5" id="KW-0812">Transmembrane</keyword>
<feature type="transmembrane region" description="Helical" evidence="5">
    <location>
        <begin position="131"/>
        <end position="157"/>
    </location>
</feature>
<evidence type="ECO:0000313" key="6">
    <source>
        <dbReference type="EMBL" id="KAJ7218437.1"/>
    </source>
</evidence>
<dbReference type="PANTHER" id="PTHR12483:SF27">
    <property type="entry name" value="COPPER TRANSPORT PROTEIN CTR1"/>
    <property type="match status" value="1"/>
</dbReference>
<dbReference type="Proteomes" id="UP001219525">
    <property type="component" value="Unassembled WGS sequence"/>
</dbReference>